<name>A0A4S4LWR5_9AGAM</name>
<comment type="caution">
    <text evidence="2">The sequence shown here is derived from an EMBL/GenBank/DDBJ whole genome shotgun (WGS) entry which is preliminary data.</text>
</comment>
<proteinExistence type="predicted"/>
<dbReference type="Proteomes" id="UP000310158">
    <property type="component" value="Unassembled WGS sequence"/>
</dbReference>
<keyword evidence="3" id="KW-1185">Reference proteome</keyword>
<dbReference type="EMBL" id="SGPL01000150">
    <property type="protein sequence ID" value="THH16607.1"/>
    <property type="molecule type" value="Genomic_DNA"/>
</dbReference>
<reference evidence="2 3" key="1">
    <citation type="submission" date="2019-02" db="EMBL/GenBank/DDBJ databases">
        <title>Genome sequencing of the rare red list fungi Bondarzewia mesenterica.</title>
        <authorList>
            <person name="Buettner E."/>
            <person name="Kellner H."/>
        </authorList>
    </citation>
    <scope>NUCLEOTIDE SEQUENCE [LARGE SCALE GENOMIC DNA]</scope>
    <source>
        <strain evidence="2 3">DSM 108281</strain>
    </source>
</reference>
<feature type="compositionally biased region" description="Polar residues" evidence="1">
    <location>
        <begin position="181"/>
        <end position="194"/>
    </location>
</feature>
<protein>
    <submittedName>
        <fullName evidence="2">Uncharacterized protein</fullName>
    </submittedName>
</protein>
<gene>
    <name evidence="2" type="ORF">EW146_g4068</name>
</gene>
<evidence type="ECO:0000313" key="2">
    <source>
        <dbReference type="EMBL" id="THH16607.1"/>
    </source>
</evidence>
<organism evidence="2 3">
    <name type="scientific">Bondarzewia mesenterica</name>
    <dbReference type="NCBI Taxonomy" id="1095465"/>
    <lineage>
        <taxon>Eukaryota</taxon>
        <taxon>Fungi</taxon>
        <taxon>Dikarya</taxon>
        <taxon>Basidiomycota</taxon>
        <taxon>Agaricomycotina</taxon>
        <taxon>Agaricomycetes</taxon>
        <taxon>Russulales</taxon>
        <taxon>Bondarzewiaceae</taxon>
        <taxon>Bondarzewia</taxon>
    </lineage>
</organism>
<sequence>MFAFDLSLRFDGSCLAEPLDAQPTALRARRMAVADTRHTYVLHKRTPACTHARSRQFNATTLLVDYNRRTTCGGFDKIGEVIHLLVQSPSWGSLEFQIPQLKNRRLEKERTDYENCCVTIQIGQAVVDECSTVYAHFKTTIAFVWMHRMEADPILEILSSVRCTNIVDYRPCPVTDDKRSSGTTGKKNSLQVPKNDNGKHASPASIDNSWYLAKLYNAPPSKPTIRGTAVESISRLPIFLRPPSQVP</sequence>
<evidence type="ECO:0000256" key="1">
    <source>
        <dbReference type="SAM" id="MobiDB-lite"/>
    </source>
</evidence>
<feature type="region of interest" description="Disordered" evidence="1">
    <location>
        <begin position="174"/>
        <end position="203"/>
    </location>
</feature>
<dbReference type="AlphaFoldDB" id="A0A4S4LWR5"/>
<accession>A0A4S4LWR5</accession>
<evidence type="ECO:0000313" key="3">
    <source>
        <dbReference type="Proteomes" id="UP000310158"/>
    </source>
</evidence>